<accession>A0A481Z3S2</accession>
<dbReference type="Gene3D" id="1.20.58.120">
    <property type="entry name" value="BAG domain"/>
    <property type="match status" value="1"/>
</dbReference>
<dbReference type="Pfam" id="PF02179">
    <property type="entry name" value="BAG"/>
    <property type="match status" value="1"/>
</dbReference>
<dbReference type="SUPFAM" id="SSF63491">
    <property type="entry name" value="BAG domain"/>
    <property type="match status" value="1"/>
</dbReference>
<dbReference type="EMBL" id="MK500465">
    <property type="protein sequence ID" value="QBK90104.1"/>
    <property type="molecule type" value="Genomic_DNA"/>
</dbReference>
<gene>
    <name evidence="2" type="ORF">LCPAC102_00140</name>
</gene>
<dbReference type="GO" id="GO:0051087">
    <property type="term" value="F:protein-folding chaperone binding"/>
    <property type="evidence" value="ECO:0007669"/>
    <property type="project" value="InterPro"/>
</dbReference>
<feature type="domain" description="BAG" evidence="1">
    <location>
        <begin position="25"/>
        <end position="75"/>
    </location>
</feature>
<protein>
    <submittedName>
        <fullName evidence="2">BAG domain protein</fullName>
    </submittedName>
</protein>
<evidence type="ECO:0000259" key="1">
    <source>
        <dbReference type="Pfam" id="PF02179"/>
    </source>
</evidence>
<sequence>MFTEFDINLDNAMEYINTCNKPSYKLPSILDEQKQWIESLSLQLLKLDEIDGDINIKNDRKQYILATQSIITQIEHLFTTKKNILMILSSDKSSERISYNPINRNTHYQYFNVYDQGSIYQ</sequence>
<reference evidence="2" key="1">
    <citation type="journal article" date="2019" name="MBio">
        <title>Virus Genomes from Deep Sea Sediments Expand the Ocean Megavirome and Support Independent Origins of Viral Gigantism.</title>
        <authorList>
            <person name="Backstrom D."/>
            <person name="Yutin N."/>
            <person name="Jorgensen S.L."/>
            <person name="Dharamshi J."/>
            <person name="Homa F."/>
            <person name="Zaremba-Niedwiedzka K."/>
            <person name="Spang A."/>
            <person name="Wolf Y.I."/>
            <person name="Koonin E.V."/>
            <person name="Ettema T.J."/>
        </authorList>
    </citation>
    <scope>NUCLEOTIDE SEQUENCE</scope>
</reference>
<evidence type="ECO:0000313" key="2">
    <source>
        <dbReference type="EMBL" id="QBK90104.1"/>
    </source>
</evidence>
<name>A0A481Z3S2_9VIRU</name>
<proteinExistence type="predicted"/>
<dbReference type="InterPro" id="IPR036533">
    <property type="entry name" value="BAG_dom_sf"/>
</dbReference>
<dbReference type="InterPro" id="IPR003103">
    <property type="entry name" value="BAG_domain"/>
</dbReference>
<organism evidence="2">
    <name type="scientific">Pithovirus LCPAC102</name>
    <dbReference type="NCBI Taxonomy" id="2506587"/>
    <lineage>
        <taxon>Viruses</taxon>
        <taxon>Pithoviruses</taxon>
    </lineage>
</organism>